<feature type="transmembrane region" description="Helical" evidence="1">
    <location>
        <begin position="12"/>
        <end position="29"/>
    </location>
</feature>
<dbReference type="AlphaFoldDB" id="A0A6B8VP26"/>
<evidence type="ECO:0000313" key="3">
    <source>
        <dbReference type="Proteomes" id="UP000427071"/>
    </source>
</evidence>
<evidence type="ECO:0000313" key="2">
    <source>
        <dbReference type="EMBL" id="QGU03174.1"/>
    </source>
</evidence>
<dbReference type="EMBL" id="CP046452">
    <property type="protein sequence ID" value="QGU03174.1"/>
    <property type="molecule type" value="Genomic_DNA"/>
</dbReference>
<proteinExistence type="predicted"/>
<dbReference type="KEGG" id="ckw:CKALI_11680"/>
<sequence length="343" mass="37799">MTARNIASLILDWRRLFWVTLMALYLPFLNLELGLPIAFAGLVGTAVIVGLYTADPNRFRLYGLSRRTTRQIRFVVAALIGAIITLSLVPGALINGSRNAVFCAVGTVIGLSVQAFRRPEESFGAKQPFIFATDAVRGIRFDILIRPLMMWIAVIVGMLLIYPMIIRRGHGDVESIMPAMMGAYWPMLAGMVVLVKNQLSVSRIYGRSATCVVRDLRWVTLSMVALYALGTMAMAYWAVERLEWHQLLPLLTMSLTMQVALFIGAFRKLGIATPVIVFVGVIAVMISSSVIMDSLALCIAQLSVVLVIWLFVLFIYAPRRARTGVFGSSGLRESFGSATNVTL</sequence>
<dbReference type="RefSeq" id="WP_156193490.1">
    <property type="nucleotide sequence ID" value="NZ_CP046452.1"/>
</dbReference>
<protein>
    <submittedName>
        <fullName evidence="2">Uncharacterized protein</fullName>
    </submittedName>
</protein>
<name>A0A6B8VP26_9CORY</name>
<keyword evidence="1" id="KW-1133">Transmembrane helix</keyword>
<dbReference type="Proteomes" id="UP000427071">
    <property type="component" value="Chromosome"/>
</dbReference>
<feature type="transmembrane region" description="Helical" evidence="1">
    <location>
        <begin position="294"/>
        <end position="316"/>
    </location>
</feature>
<feature type="transmembrane region" description="Helical" evidence="1">
    <location>
        <begin position="177"/>
        <end position="195"/>
    </location>
</feature>
<accession>A0A6B8VP26</accession>
<feature type="transmembrane region" description="Helical" evidence="1">
    <location>
        <begin position="74"/>
        <end position="93"/>
    </location>
</feature>
<feature type="transmembrane region" description="Helical" evidence="1">
    <location>
        <begin position="244"/>
        <end position="262"/>
    </location>
</feature>
<reference evidence="3" key="1">
    <citation type="submission" date="2019-11" db="EMBL/GenBank/DDBJ databases">
        <title>Complete genome sequence of Corynebacterium kalinowskii 1959, a novel Corynebacterium species isolated from soil of a small paddock in Vilsendorf, Germany.</title>
        <authorList>
            <person name="Schaffert L."/>
            <person name="Ruwe M."/>
            <person name="Milse J."/>
            <person name="Hanuschka K."/>
            <person name="Ortseifen V."/>
            <person name="Droste J."/>
            <person name="Brandt D."/>
            <person name="Schlueter L."/>
            <person name="Kutter Y."/>
            <person name="Vinke S."/>
            <person name="Viehoefer P."/>
            <person name="Jacob L."/>
            <person name="Luebke N.-C."/>
            <person name="Schulte-Berndt E."/>
            <person name="Hain C."/>
            <person name="Linder M."/>
            <person name="Schmidt P."/>
            <person name="Wollenschlaeger L."/>
            <person name="Luttermann T."/>
            <person name="Thieme E."/>
            <person name="Hassa J."/>
            <person name="Haak M."/>
            <person name="Wittchen M."/>
            <person name="Mentz A."/>
            <person name="Persicke M."/>
            <person name="Busche T."/>
            <person name="Ruckert C."/>
        </authorList>
    </citation>
    <scope>NUCLEOTIDE SEQUENCE [LARGE SCALE GENOMIC DNA]</scope>
    <source>
        <strain evidence="3">1959</strain>
    </source>
</reference>
<keyword evidence="1" id="KW-0812">Transmembrane</keyword>
<organism evidence="2 3">
    <name type="scientific">Corynebacterium kalinowskii</name>
    <dbReference type="NCBI Taxonomy" id="2675216"/>
    <lineage>
        <taxon>Bacteria</taxon>
        <taxon>Bacillati</taxon>
        <taxon>Actinomycetota</taxon>
        <taxon>Actinomycetes</taxon>
        <taxon>Mycobacteriales</taxon>
        <taxon>Corynebacteriaceae</taxon>
        <taxon>Corynebacterium</taxon>
    </lineage>
</organism>
<feature type="transmembrane region" description="Helical" evidence="1">
    <location>
        <begin position="269"/>
        <end position="288"/>
    </location>
</feature>
<evidence type="ECO:0000256" key="1">
    <source>
        <dbReference type="SAM" id="Phobius"/>
    </source>
</evidence>
<keyword evidence="3" id="KW-1185">Reference proteome</keyword>
<feature type="transmembrane region" description="Helical" evidence="1">
    <location>
        <begin position="99"/>
        <end position="116"/>
    </location>
</feature>
<feature type="transmembrane region" description="Helical" evidence="1">
    <location>
        <begin position="148"/>
        <end position="165"/>
    </location>
</feature>
<feature type="transmembrane region" description="Helical" evidence="1">
    <location>
        <begin position="35"/>
        <end position="54"/>
    </location>
</feature>
<feature type="transmembrane region" description="Helical" evidence="1">
    <location>
        <begin position="216"/>
        <end position="238"/>
    </location>
</feature>
<gene>
    <name evidence="2" type="ORF">CKALI_11680</name>
</gene>
<keyword evidence="1" id="KW-0472">Membrane</keyword>